<reference evidence="3" key="1">
    <citation type="submission" date="2022-11" db="EMBL/GenBank/DDBJ databases">
        <title>Lacrimispora xylanolytica sy1, complete genome.</title>
        <authorList>
            <person name="Choi S."/>
        </authorList>
    </citation>
    <scope>NUCLEOTIDE SEQUENCE</scope>
    <source>
        <strain evidence="3">Sy1</strain>
    </source>
</reference>
<dbReference type="Proteomes" id="UP001163115">
    <property type="component" value="Chromosome"/>
</dbReference>
<dbReference type="PIRSF" id="PIRSF006054">
    <property type="entry name" value="UCP006054"/>
    <property type="match status" value="1"/>
</dbReference>
<gene>
    <name evidence="3" type="ORF">OW255_18955</name>
</gene>
<evidence type="ECO:0000259" key="2">
    <source>
        <dbReference type="Pfam" id="PF03313"/>
    </source>
</evidence>
<dbReference type="Pfam" id="PF03313">
    <property type="entry name" value="SDH_alpha"/>
    <property type="match status" value="1"/>
</dbReference>
<dbReference type="HAMAP" id="MF_01845">
    <property type="entry name" value="UPF0597"/>
    <property type="match status" value="1"/>
</dbReference>
<dbReference type="RefSeq" id="WP_268114984.1">
    <property type="nucleotide sequence ID" value="NZ_CP113524.1"/>
</dbReference>
<protein>
    <recommendedName>
        <fullName evidence="1">UPF0597 protein OW255_18955</fullName>
    </recommendedName>
</protein>
<evidence type="ECO:0000313" key="4">
    <source>
        <dbReference type="Proteomes" id="UP001163115"/>
    </source>
</evidence>
<proteinExistence type="inferred from homology"/>
<feature type="domain" description="Serine dehydratase-like alpha subunit" evidence="2">
    <location>
        <begin position="88"/>
        <end position="416"/>
    </location>
</feature>
<organism evidence="3 4">
    <name type="scientific">Lacrimispora xylanolytica</name>
    <dbReference type="NCBI Taxonomy" id="29375"/>
    <lineage>
        <taxon>Bacteria</taxon>
        <taxon>Bacillati</taxon>
        <taxon>Bacillota</taxon>
        <taxon>Clostridia</taxon>
        <taxon>Lachnospirales</taxon>
        <taxon>Lachnospiraceae</taxon>
        <taxon>Lacrimispora</taxon>
    </lineage>
</organism>
<evidence type="ECO:0000256" key="1">
    <source>
        <dbReference type="HAMAP-Rule" id="MF_01845"/>
    </source>
</evidence>
<dbReference type="InterPro" id="IPR021144">
    <property type="entry name" value="UPF0597"/>
</dbReference>
<dbReference type="PANTHER" id="PTHR30501:SF2">
    <property type="entry name" value="UPF0597 PROTEIN YHAM"/>
    <property type="match status" value="1"/>
</dbReference>
<dbReference type="EMBL" id="CP113524">
    <property type="protein sequence ID" value="WAJ23610.1"/>
    <property type="molecule type" value="Genomic_DNA"/>
</dbReference>
<evidence type="ECO:0000313" key="3">
    <source>
        <dbReference type="EMBL" id="WAJ23610.1"/>
    </source>
</evidence>
<keyword evidence="4" id="KW-1185">Reference proteome</keyword>
<dbReference type="PANTHER" id="PTHR30501">
    <property type="entry name" value="UPF0597 PROTEIN YHAM"/>
    <property type="match status" value="1"/>
</dbReference>
<comment type="similarity">
    <text evidence="1">Belongs to the UPF0597 family.</text>
</comment>
<dbReference type="InterPro" id="IPR005130">
    <property type="entry name" value="Ser_deHydtase-like_asu"/>
</dbReference>
<accession>A0ABY7AAA7</accession>
<keyword evidence="3" id="KW-0456">Lyase</keyword>
<dbReference type="GO" id="GO:0003941">
    <property type="term" value="F:L-serine ammonia-lyase activity"/>
    <property type="evidence" value="ECO:0007669"/>
    <property type="project" value="UniProtKB-EC"/>
</dbReference>
<sequence length="424" mass="45855">MDQKIYDSYVRILRNELIPAFGCTEPIALAYASAKAREILGEFPELIEAHCSGNIIKNVKGVRVPNSGGLKGVETAVILGALAGDSDKKLEILESITEKDRRNARELLDKDFCRCILVEEVGNLFLKIKAVNRGQWAEVTIEHAHTNITLIKKNGVTLYEQAYNVNDTRSDKSLLNIRDIVAFADRVNIEDVKDVLDMQISYNSAIAEEGLKGQWGAQIGRIFMSGYRPEIQWLAIAKTAAGSDARMAGCPSPVVINSGSGNQGMTCSIPVIEYARELGKTKEELYRALCISNLTAQDQKQYIGPLSAYCGVVCAAASAGAAITYLYGGTVEQIEHTVVNTIANVGGMICDGAKASCAAKIASALQAAILGHQMAMQGITFEPGEGLVQDEPEETIRAIGYMGKEGMKKTDVEILNIMIGNRSI</sequence>
<name>A0ABY7AAA7_9FIRM</name>